<dbReference type="EMBL" id="JBHSBN010000014">
    <property type="protein sequence ID" value="MFC4108313.1"/>
    <property type="molecule type" value="Genomic_DNA"/>
</dbReference>
<dbReference type="InterPro" id="IPR000772">
    <property type="entry name" value="Ricin_B_lectin"/>
</dbReference>
<dbReference type="PROSITE" id="PS51318">
    <property type="entry name" value="TAT"/>
    <property type="match status" value="1"/>
</dbReference>
<dbReference type="InterPro" id="IPR049053">
    <property type="entry name" value="AFCA-like_C"/>
</dbReference>
<gene>
    <name evidence="3" type="ORF">ACFOX0_20560</name>
</gene>
<dbReference type="Pfam" id="PF14498">
    <property type="entry name" value="Glyco_hyd_65N_2"/>
    <property type="match status" value="1"/>
</dbReference>
<comment type="caution">
    <text evidence="3">The sequence shown here is derived from an EMBL/GenBank/DDBJ whole genome shotgun (WGS) entry which is preliminary data.</text>
</comment>
<feature type="domain" description="Ricin B lectin" evidence="2">
    <location>
        <begin position="827"/>
        <end position="963"/>
    </location>
</feature>
<dbReference type="SUPFAM" id="SSF50370">
    <property type="entry name" value="Ricin B-like lectins"/>
    <property type="match status" value="1"/>
</dbReference>
<feature type="chain" id="PRO_5045337644" evidence="1">
    <location>
        <begin position="30"/>
        <end position="965"/>
    </location>
</feature>
<sequence>MNPPLSRRRLIVAATVGAGAAALPSAVSAGRAAAAVPPQVTLPERGSHDTAAATNWSDGFVTGNGEYGAILYGTPTLEKVVVNHHRFVLPNGTRRLAPPVLANRLDGVRNKALAGDFAGATTDFTSGWSLRYTQQFHPGYELRLSTPGMTTADNYARIVDYRTGEVSSTWTDGSGTWTRRAFVSRADHVIVHELGSAPGRTVDLTLSVNTGLSGVPASVGFTTLATMSGADGYLNLRGTYPAGQGAFGYEGVTRVVATGGSVRVSGATIVVTAATRVLLLTKLGRYESATAWDARPLHAALAALAADYPTLLAPHVARHAPLYDRSRLDLRISPTDRQLPTGELIARQNNNRNVVDLALLERLYDSGRYLFLSSSGVLPPRLTGLWTGAWDGAWAGDFTTDANVNFQVAGGNILDLTEVMTGYFDLILGQLGDWRTNARNIYGTRGLLAPTRTDGEDGLMFHFDGGFPGHTWTGGADWLLYPLLEYYQVTGDAGFYRDRLAPALLELALFYEDFLTRVDSGGRVVFVPCFSVENVPGNTRRQLSINATGEIAAGRHALRAAIEAATVLGVEQGAGQGVQRWTALLGRLPDYRINGDGALAEWAWPTLTDNYNHRHAQHMYPVWPLHEITPEDRPDLTGPARRALDLRGDESLEAHGAVHRCLARARLKDGAGVYANLRKILGNNMVFRSLMTSHNPNLTTYNADAANSLPAIVAEALVYTRPGVLELLPALPDQLAKGTITGVRGRCRIRIDSLTWDVGAGTATATVTSDVTQTVTLICRRGISTIDTSAPVEASPLGGFARRVTLTAGVRTQLTVGLSGGGPDPGAGTVRLVNRNSGKVLDVNGGSTADGATVIQWPWSGAANQRWRLLANSDGSYRLSSVASGKVLTSTGDNQGATLVQSTDTNGANQCWKLTPAATAGYQRLVNVRTGLCADVEGGSGADGARVIQWSANGGANQEWQLVTL</sequence>
<dbReference type="PANTHER" id="PTHR31084:SF0">
    <property type="entry name" value="ALPHA-L-FUCOSIDASE 2"/>
    <property type="match status" value="1"/>
</dbReference>
<organism evidence="3 4">
    <name type="scientific">Micromonospora zhanjiangensis</name>
    <dbReference type="NCBI Taxonomy" id="1522057"/>
    <lineage>
        <taxon>Bacteria</taxon>
        <taxon>Bacillati</taxon>
        <taxon>Actinomycetota</taxon>
        <taxon>Actinomycetes</taxon>
        <taxon>Micromonosporales</taxon>
        <taxon>Micromonosporaceae</taxon>
        <taxon>Micromonospora</taxon>
    </lineage>
</organism>
<dbReference type="Proteomes" id="UP001595868">
    <property type="component" value="Unassembled WGS sequence"/>
</dbReference>
<dbReference type="InterPro" id="IPR027414">
    <property type="entry name" value="GH95_N_dom"/>
</dbReference>
<dbReference type="Pfam" id="PF22124">
    <property type="entry name" value="Glyco_hydro_95_cat"/>
    <property type="match status" value="1"/>
</dbReference>
<dbReference type="PANTHER" id="PTHR31084">
    <property type="entry name" value="ALPHA-L-FUCOSIDASE 2"/>
    <property type="match status" value="1"/>
</dbReference>
<name>A0ABV8KQQ0_9ACTN</name>
<dbReference type="InterPro" id="IPR054363">
    <property type="entry name" value="GH95_cat"/>
</dbReference>
<evidence type="ECO:0000313" key="4">
    <source>
        <dbReference type="Proteomes" id="UP001595868"/>
    </source>
</evidence>
<dbReference type="InterPro" id="IPR006311">
    <property type="entry name" value="TAT_signal"/>
</dbReference>
<dbReference type="Pfam" id="PF14200">
    <property type="entry name" value="RicinB_lectin_2"/>
    <property type="match status" value="2"/>
</dbReference>
<dbReference type="CDD" id="cd00161">
    <property type="entry name" value="beta-trefoil_Ricin-like"/>
    <property type="match status" value="1"/>
</dbReference>
<keyword evidence="3" id="KW-0378">Hydrolase</keyword>
<proteinExistence type="predicted"/>
<reference evidence="4" key="1">
    <citation type="journal article" date="2019" name="Int. J. Syst. Evol. Microbiol.">
        <title>The Global Catalogue of Microorganisms (GCM) 10K type strain sequencing project: providing services to taxonomists for standard genome sequencing and annotation.</title>
        <authorList>
            <consortium name="The Broad Institute Genomics Platform"/>
            <consortium name="The Broad Institute Genome Sequencing Center for Infectious Disease"/>
            <person name="Wu L."/>
            <person name="Ma J."/>
        </authorList>
    </citation>
    <scope>NUCLEOTIDE SEQUENCE [LARGE SCALE GENOMIC DNA]</scope>
    <source>
        <strain evidence="4">2902at01</strain>
    </source>
</reference>
<dbReference type="Pfam" id="PF21307">
    <property type="entry name" value="Glyco_hydro_95_C"/>
    <property type="match status" value="1"/>
</dbReference>
<dbReference type="PROSITE" id="PS50231">
    <property type="entry name" value="RICIN_B_LECTIN"/>
    <property type="match status" value="1"/>
</dbReference>
<dbReference type="SMART" id="SM00458">
    <property type="entry name" value="RICIN"/>
    <property type="match status" value="1"/>
</dbReference>
<dbReference type="Gene3D" id="1.50.10.10">
    <property type="match status" value="1"/>
</dbReference>
<keyword evidence="1" id="KW-0732">Signal</keyword>
<accession>A0ABV8KQQ0</accession>
<dbReference type="RefSeq" id="WP_377548374.1">
    <property type="nucleotide sequence ID" value="NZ_JBHSBN010000014.1"/>
</dbReference>
<evidence type="ECO:0000313" key="3">
    <source>
        <dbReference type="EMBL" id="MFC4108313.1"/>
    </source>
</evidence>
<feature type="signal peptide" evidence="1">
    <location>
        <begin position="1"/>
        <end position="29"/>
    </location>
</feature>
<evidence type="ECO:0000256" key="1">
    <source>
        <dbReference type="SAM" id="SignalP"/>
    </source>
</evidence>
<protein>
    <submittedName>
        <fullName evidence="3">Glycoside hydrolase N-terminal domain-containing protein</fullName>
    </submittedName>
</protein>
<dbReference type="InterPro" id="IPR035992">
    <property type="entry name" value="Ricin_B-like_lectins"/>
</dbReference>
<dbReference type="GO" id="GO:0016787">
    <property type="term" value="F:hydrolase activity"/>
    <property type="evidence" value="ECO:0007669"/>
    <property type="project" value="UniProtKB-KW"/>
</dbReference>
<evidence type="ECO:0000259" key="2">
    <source>
        <dbReference type="SMART" id="SM00458"/>
    </source>
</evidence>
<dbReference type="SUPFAM" id="SSF48208">
    <property type="entry name" value="Six-hairpin glycosidases"/>
    <property type="match status" value="1"/>
</dbReference>
<dbReference type="InterPro" id="IPR012341">
    <property type="entry name" value="6hp_glycosidase-like_sf"/>
</dbReference>
<dbReference type="Gene3D" id="2.80.10.50">
    <property type="match status" value="2"/>
</dbReference>
<dbReference type="InterPro" id="IPR008928">
    <property type="entry name" value="6-hairpin_glycosidase_sf"/>
</dbReference>
<keyword evidence="4" id="KW-1185">Reference proteome</keyword>